<evidence type="ECO:0000256" key="5">
    <source>
        <dbReference type="HAMAP-Rule" id="MF_00235"/>
    </source>
</evidence>
<comment type="function">
    <text evidence="5">Catalyzes the reversible transfer of the terminal phosphate group between ATP and AMP. Plays an important role in cellular energy homeostasis and in adenine nucleotide metabolism.</text>
</comment>
<keyword evidence="5 7" id="KW-0067">ATP-binding</keyword>
<feature type="region of interest" description="NMP" evidence="5">
    <location>
        <begin position="225"/>
        <end position="254"/>
    </location>
</feature>
<keyword evidence="3 5" id="KW-0547">Nucleotide-binding</keyword>
<dbReference type="GO" id="GO:0004017">
    <property type="term" value="F:AMP kinase activity"/>
    <property type="evidence" value="ECO:0007669"/>
    <property type="project" value="UniProtKB-UniRule"/>
</dbReference>
<dbReference type="PANTHER" id="PTHR41930:SF1">
    <property type="entry name" value="DEPHOSPHO-COA KINASE"/>
    <property type="match status" value="1"/>
</dbReference>
<comment type="catalytic activity">
    <reaction evidence="5 7">
        <text>AMP + ATP = 2 ADP</text>
        <dbReference type="Rhea" id="RHEA:12973"/>
        <dbReference type="ChEBI" id="CHEBI:30616"/>
        <dbReference type="ChEBI" id="CHEBI:456215"/>
        <dbReference type="ChEBI" id="CHEBI:456216"/>
        <dbReference type="EC" id="2.7.4.3"/>
    </reaction>
</comment>
<dbReference type="GO" id="GO:0005737">
    <property type="term" value="C:cytoplasm"/>
    <property type="evidence" value="ECO:0007669"/>
    <property type="project" value="UniProtKB-SubCell"/>
</dbReference>
<evidence type="ECO:0000256" key="2">
    <source>
        <dbReference type="ARBA" id="ARBA00022727"/>
    </source>
</evidence>
<feature type="binding site" evidence="5">
    <location>
        <position position="326"/>
    </location>
    <ligand>
        <name>AMP</name>
        <dbReference type="ChEBI" id="CHEBI:456215"/>
    </ligand>
</feature>
<comment type="subunit">
    <text evidence="5 7">Monomer.</text>
</comment>
<dbReference type="SUPFAM" id="SSF52540">
    <property type="entry name" value="P-loop containing nucleoside triphosphate hydrolases"/>
    <property type="match status" value="2"/>
</dbReference>
<dbReference type="GO" id="GO:0005524">
    <property type="term" value="F:ATP binding"/>
    <property type="evidence" value="ECO:0007669"/>
    <property type="project" value="UniProtKB-UniRule"/>
</dbReference>
<dbReference type="CDD" id="cd01428">
    <property type="entry name" value="ADK"/>
    <property type="match status" value="1"/>
</dbReference>
<feature type="binding site" evidence="5">
    <location>
        <position position="285"/>
    </location>
    <ligand>
        <name>AMP</name>
        <dbReference type="ChEBI" id="CHEBI:456215"/>
    </ligand>
</feature>
<evidence type="ECO:0000313" key="9">
    <source>
        <dbReference type="Proteomes" id="UP000034617"/>
    </source>
</evidence>
<feature type="binding site" evidence="5">
    <location>
        <position position="365"/>
    </location>
    <ligand>
        <name>ATP</name>
        <dbReference type="ChEBI" id="CHEBI:30616"/>
    </ligand>
</feature>
<evidence type="ECO:0000256" key="3">
    <source>
        <dbReference type="ARBA" id="ARBA00022741"/>
    </source>
</evidence>
<feature type="binding site" evidence="5">
    <location>
        <position position="231"/>
    </location>
    <ligand>
        <name>AMP</name>
        <dbReference type="ChEBI" id="CHEBI:456215"/>
    </ligand>
</feature>
<dbReference type="GO" id="GO:0044209">
    <property type="term" value="P:AMP salvage"/>
    <property type="evidence" value="ECO:0007669"/>
    <property type="project" value="UniProtKB-UniRule"/>
</dbReference>
<comment type="caution">
    <text evidence="8">The sequence shown here is derived from an EMBL/GenBank/DDBJ whole genome shotgun (WGS) entry which is preliminary data.</text>
</comment>
<comment type="subcellular location">
    <subcellularLocation>
        <location evidence="5 7">Cytoplasm</location>
    </subcellularLocation>
</comment>
<comment type="domain">
    <text evidence="5">Consists of three domains, a large central CORE domain and two small peripheral domains, NMPbind and LID, which undergo movements during catalysis. The LID domain closes over the site of phosphoryl transfer upon ATP binding. Assembling and dissambling the active center during each catalytic cycle provides an effective means to prevent ATP hydrolysis.</text>
</comment>
<evidence type="ECO:0000256" key="7">
    <source>
        <dbReference type="RuleBase" id="RU003331"/>
    </source>
</evidence>
<dbReference type="Gene3D" id="3.40.50.300">
    <property type="entry name" value="P-loop containing nucleotide triphosphate hydrolases"/>
    <property type="match status" value="2"/>
</dbReference>
<evidence type="ECO:0000256" key="1">
    <source>
        <dbReference type="ARBA" id="ARBA00022679"/>
    </source>
</evidence>
<accession>A0A0G1GUB9</accession>
<sequence>MKKIIIGLVGFPGSGKTTVAKYLEEKGFFRVTLSDIIKEEAIKEGIQTFSREFLQEYGNVLRTTYGPQILAQRALEKIKNGNGEKIVIDGIRNIHEIRFLKQQDNFFLVALDSQPEERYQRLVAAKGREWTGSYENFLNQEEKEKKLGSEDVGIRVGECVNEATYRIKNFTSKEDLYRDIDAMINTIKRKEYNHVYRVVFLGVPGSGKGTQGKLLSQDLHIPRLSVGALIRRHFTDKTKEGIEVGEYMLRGEAIPAENYSRMVVPWLLRHQDGFVVDNLVRTQEQLNSFRQFQKKNAFSLTKVFYLHISEDEAKRRLSERKNTKERPDETEEAIHQRFMTFKKSIREIRDYFEQLGIFEAVNADRSAEDIHKDILQSLGL</sequence>
<name>A0A0G1GUB9_9BACT</name>
<dbReference type="InterPro" id="IPR027417">
    <property type="entry name" value="P-loop_NTPase"/>
</dbReference>
<dbReference type="Pfam" id="PF00406">
    <property type="entry name" value="ADK"/>
    <property type="match status" value="1"/>
</dbReference>
<dbReference type="InterPro" id="IPR000850">
    <property type="entry name" value="Adenylat/UMP-CMP_kin"/>
</dbReference>
<feature type="binding site" evidence="5">
    <location>
        <position position="320"/>
    </location>
    <ligand>
        <name>ATP</name>
        <dbReference type="ChEBI" id="CHEBI:30616"/>
    </ligand>
</feature>
<comment type="pathway">
    <text evidence="5">Purine metabolism; AMP biosynthesis via salvage pathway; AMP from ADP: step 1/1.</text>
</comment>
<dbReference type="UniPathway" id="UPA00588">
    <property type="reaction ID" value="UER00649"/>
</dbReference>
<dbReference type="PRINTS" id="PR00094">
    <property type="entry name" value="ADENYLTKNASE"/>
</dbReference>
<dbReference type="Proteomes" id="UP000034617">
    <property type="component" value="Unassembled WGS sequence"/>
</dbReference>
<evidence type="ECO:0000256" key="4">
    <source>
        <dbReference type="ARBA" id="ARBA00022777"/>
    </source>
</evidence>
<keyword evidence="1 5" id="KW-0808">Transferase</keyword>
<evidence type="ECO:0000313" key="8">
    <source>
        <dbReference type="EMBL" id="KKT38671.1"/>
    </source>
</evidence>
<feature type="binding site" evidence="5">
    <location>
        <position position="337"/>
    </location>
    <ligand>
        <name>AMP</name>
        <dbReference type="ChEBI" id="CHEBI:456215"/>
    </ligand>
</feature>
<dbReference type="AlphaFoldDB" id="A0A0G1GUB9"/>
<dbReference type="EMBL" id="LCHM01000008">
    <property type="protein sequence ID" value="KKT38671.1"/>
    <property type="molecule type" value="Genomic_DNA"/>
</dbReference>
<dbReference type="Pfam" id="PF13238">
    <property type="entry name" value="AAA_18"/>
    <property type="match status" value="1"/>
</dbReference>
<dbReference type="EC" id="2.7.4.3" evidence="5 7"/>
<evidence type="ECO:0000256" key="6">
    <source>
        <dbReference type="RuleBase" id="RU003330"/>
    </source>
</evidence>
<keyword evidence="5" id="KW-0963">Cytoplasm</keyword>
<gene>
    <name evidence="5" type="primary">adk</name>
    <name evidence="8" type="ORF">UW22_C0008G0024</name>
</gene>
<dbReference type="HAMAP" id="MF_00235">
    <property type="entry name" value="Adenylate_kinase_Adk"/>
    <property type="match status" value="1"/>
</dbReference>
<comment type="caution">
    <text evidence="5">Lacks conserved residue(s) required for the propagation of feature annotation.</text>
</comment>
<dbReference type="PANTHER" id="PTHR41930">
    <property type="entry name" value="UPF0200 PROTEIN MJ1399"/>
    <property type="match status" value="1"/>
</dbReference>
<reference evidence="8 9" key="1">
    <citation type="journal article" date="2015" name="Nature">
        <title>rRNA introns, odd ribosomes, and small enigmatic genomes across a large radiation of phyla.</title>
        <authorList>
            <person name="Brown C.T."/>
            <person name="Hug L.A."/>
            <person name="Thomas B.C."/>
            <person name="Sharon I."/>
            <person name="Castelle C.J."/>
            <person name="Singh A."/>
            <person name="Wilkins M.J."/>
            <person name="Williams K.H."/>
            <person name="Banfield J.F."/>
        </authorList>
    </citation>
    <scope>NUCLEOTIDE SEQUENCE [LARGE SCALE GENOMIC DNA]</scope>
</reference>
<proteinExistence type="inferred from homology"/>
<comment type="similarity">
    <text evidence="5 6">Belongs to the adenylate kinase family.</text>
</comment>
<organism evidence="8 9">
    <name type="scientific">Candidatus Gottesmanbacteria bacterium GW2011_GWB1_44_11c</name>
    <dbReference type="NCBI Taxonomy" id="1618447"/>
    <lineage>
        <taxon>Bacteria</taxon>
        <taxon>Candidatus Gottesmaniibacteriota</taxon>
    </lineage>
</organism>
<feature type="binding site" evidence="5">
    <location>
        <begin position="205"/>
        <end position="210"/>
    </location>
    <ligand>
        <name>ATP</name>
        <dbReference type="ChEBI" id="CHEBI:30616"/>
    </ligand>
</feature>
<keyword evidence="2 5" id="KW-0545">Nucleotide biosynthesis</keyword>
<protein>
    <recommendedName>
        <fullName evidence="5 7">Adenylate kinase</fullName>
        <shortName evidence="5">AK</shortName>
        <ecNumber evidence="5 7">2.7.4.3</ecNumber>
    </recommendedName>
    <alternativeName>
        <fullName evidence="5">ATP-AMP transphosphorylase</fullName>
    </alternativeName>
    <alternativeName>
        <fullName evidence="5">ATP:AMP phosphotransferase</fullName>
    </alternativeName>
    <alternativeName>
        <fullName evidence="5">Adenylate monophosphate kinase</fullName>
    </alternativeName>
</protein>
<keyword evidence="4 5" id="KW-0418">Kinase</keyword>